<dbReference type="SUPFAM" id="SSF161093">
    <property type="entry name" value="MgtE membrane domain-like"/>
    <property type="match status" value="1"/>
</dbReference>
<organism evidence="10 11">
    <name type="scientific">Prorocentrum cordatum</name>
    <dbReference type="NCBI Taxonomy" id="2364126"/>
    <lineage>
        <taxon>Eukaryota</taxon>
        <taxon>Sar</taxon>
        <taxon>Alveolata</taxon>
        <taxon>Dinophyceae</taxon>
        <taxon>Prorocentrales</taxon>
        <taxon>Prorocentraceae</taxon>
        <taxon>Prorocentrum</taxon>
    </lineage>
</organism>
<keyword evidence="11" id="KW-1185">Reference proteome</keyword>
<evidence type="ECO:0000313" key="11">
    <source>
        <dbReference type="Proteomes" id="UP001189429"/>
    </source>
</evidence>
<evidence type="ECO:0000256" key="8">
    <source>
        <dbReference type="SAM" id="Phobius"/>
    </source>
</evidence>
<evidence type="ECO:0000256" key="4">
    <source>
        <dbReference type="ARBA" id="ARBA00022692"/>
    </source>
</evidence>
<evidence type="ECO:0000259" key="9">
    <source>
        <dbReference type="Pfam" id="PF01769"/>
    </source>
</evidence>
<sequence length="303" mass="31658">MGGCVPAAGAVDLELGGQPRPLTLRGDMQVGDVIRTLLATNVVCVDSEGEQSFQISVAPASPESGVVTVEGAPASPSGGSGPFCILLEDLLEAPRKMPLECLVSDSNEECQLYEDTPEPYIDREPSSELMSRLPWLVGLLLFLTVSSAILEFYDAVLQRHLVIAFYLTALVGCGGNSGSQAASLILQALATGELRPTVADVLRVAEKELLVGLGAAVALSLGVVARMIFFGSPLEDAAIIAIAMAFTVLFSVLFGALTPLLLKRLGFDPAKVSGPLLSTTIDIFGVLAACISAQLLESVGYLH</sequence>
<evidence type="ECO:0000256" key="5">
    <source>
        <dbReference type="ARBA" id="ARBA00022842"/>
    </source>
</evidence>
<reference evidence="10" key="1">
    <citation type="submission" date="2023-10" db="EMBL/GenBank/DDBJ databases">
        <authorList>
            <person name="Chen Y."/>
            <person name="Shah S."/>
            <person name="Dougan E. K."/>
            <person name="Thang M."/>
            <person name="Chan C."/>
        </authorList>
    </citation>
    <scope>NUCLEOTIDE SEQUENCE [LARGE SCALE GENOMIC DNA]</scope>
</reference>
<feature type="transmembrane region" description="Helical" evidence="8">
    <location>
        <begin position="237"/>
        <end position="262"/>
    </location>
</feature>
<feature type="transmembrane region" description="Helical" evidence="8">
    <location>
        <begin position="274"/>
        <end position="296"/>
    </location>
</feature>
<comment type="similarity">
    <text evidence="2">Belongs to the SLC41A transporter family.</text>
</comment>
<feature type="domain" description="SLC41A/MgtE integral membrane" evidence="9">
    <location>
        <begin position="168"/>
        <end position="288"/>
    </location>
</feature>
<feature type="transmembrane region" description="Helical" evidence="8">
    <location>
        <begin position="209"/>
        <end position="231"/>
    </location>
</feature>
<proteinExistence type="inferred from homology"/>
<keyword evidence="4 8" id="KW-0812">Transmembrane</keyword>
<dbReference type="Gene3D" id="1.10.357.20">
    <property type="entry name" value="SLC41 divalent cation transporters, integral membrane domain"/>
    <property type="match status" value="1"/>
</dbReference>
<dbReference type="InterPro" id="IPR006667">
    <property type="entry name" value="SLC41_membr_dom"/>
</dbReference>
<feature type="transmembrane region" description="Helical" evidence="8">
    <location>
        <begin position="133"/>
        <end position="153"/>
    </location>
</feature>
<comment type="caution">
    <text evidence="10">The sequence shown here is derived from an EMBL/GenBank/DDBJ whole genome shotgun (WGS) entry which is preliminary data.</text>
</comment>
<accession>A0ABN9R6B7</accession>
<gene>
    <name evidence="10" type="ORF">PCOR1329_LOCUS16314</name>
</gene>
<evidence type="ECO:0000256" key="3">
    <source>
        <dbReference type="ARBA" id="ARBA00022448"/>
    </source>
</evidence>
<keyword evidence="3" id="KW-0813">Transport</keyword>
<dbReference type="InterPro" id="IPR036739">
    <property type="entry name" value="SLC41_membr_dom_sf"/>
</dbReference>
<evidence type="ECO:0000256" key="2">
    <source>
        <dbReference type="ARBA" id="ARBA00009749"/>
    </source>
</evidence>
<dbReference type="EMBL" id="CAUYUJ010004996">
    <property type="protein sequence ID" value="CAK0811846.1"/>
    <property type="molecule type" value="Genomic_DNA"/>
</dbReference>
<evidence type="ECO:0000256" key="1">
    <source>
        <dbReference type="ARBA" id="ARBA00004141"/>
    </source>
</evidence>
<keyword evidence="7 8" id="KW-0472">Membrane</keyword>
<keyword evidence="5" id="KW-0460">Magnesium</keyword>
<protein>
    <recommendedName>
        <fullName evidence="9">SLC41A/MgtE integral membrane domain-containing protein</fullName>
    </recommendedName>
</protein>
<evidence type="ECO:0000313" key="10">
    <source>
        <dbReference type="EMBL" id="CAK0811846.1"/>
    </source>
</evidence>
<keyword evidence="6 8" id="KW-1133">Transmembrane helix</keyword>
<name>A0ABN9R6B7_9DINO</name>
<dbReference type="Proteomes" id="UP001189429">
    <property type="component" value="Unassembled WGS sequence"/>
</dbReference>
<evidence type="ECO:0000256" key="6">
    <source>
        <dbReference type="ARBA" id="ARBA00022989"/>
    </source>
</evidence>
<dbReference type="PANTHER" id="PTHR41394">
    <property type="entry name" value="MAGNESIUM TRANSPORTER MGTE"/>
    <property type="match status" value="1"/>
</dbReference>
<comment type="subcellular location">
    <subcellularLocation>
        <location evidence="1">Membrane</location>
        <topology evidence="1">Multi-pass membrane protein</topology>
    </subcellularLocation>
</comment>
<dbReference type="Pfam" id="PF01769">
    <property type="entry name" value="MgtE"/>
    <property type="match status" value="1"/>
</dbReference>
<dbReference type="PANTHER" id="PTHR41394:SF5">
    <property type="entry name" value="SLC41A_MGTE INTEGRAL MEMBRANE DOMAIN-CONTAINING PROTEIN"/>
    <property type="match status" value="1"/>
</dbReference>
<evidence type="ECO:0000256" key="7">
    <source>
        <dbReference type="ARBA" id="ARBA00023136"/>
    </source>
</evidence>